<organism evidence="1 2">
    <name type="scientific">Enhygromyxa salina</name>
    <dbReference type="NCBI Taxonomy" id="215803"/>
    <lineage>
        <taxon>Bacteria</taxon>
        <taxon>Pseudomonadati</taxon>
        <taxon>Myxococcota</taxon>
        <taxon>Polyangia</taxon>
        <taxon>Nannocystales</taxon>
        <taxon>Nannocystaceae</taxon>
        <taxon>Enhygromyxa</taxon>
    </lineage>
</organism>
<comment type="caution">
    <text evidence="1">The sequence shown here is derived from an EMBL/GenBank/DDBJ whole genome shotgun (WGS) entry which is preliminary data.</text>
</comment>
<evidence type="ECO:0000313" key="1">
    <source>
        <dbReference type="EMBL" id="KIG19039.1"/>
    </source>
</evidence>
<dbReference type="Proteomes" id="UP000031599">
    <property type="component" value="Unassembled WGS sequence"/>
</dbReference>
<reference evidence="1 2" key="1">
    <citation type="submission" date="2014-12" db="EMBL/GenBank/DDBJ databases">
        <title>Genome assembly of Enhygromyxa salina DSM 15201.</title>
        <authorList>
            <person name="Sharma G."/>
            <person name="Subramanian S."/>
        </authorList>
    </citation>
    <scope>NUCLEOTIDE SEQUENCE [LARGE SCALE GENOMIC DNA]</scope>
    <source>
        <strain evidence="1 2">DSM 15201</strain>
    </source>
</reference>
<name>A0A0C1ZNJ0_9BACT</name>
<dbReference type="EMBL" id="JMCC02000006">
    <property type="protein sequence ID" value="KIG19039.1"/>
    <property type="molecule type" value="Genomic_DNA"/>
</dbReference>
<dbReference type="AlphaFoldDB" id="A0A0C1ZNJ0"/>
<sequence length="63" mass="6778">MLPSTPRAPADVTCVETRIHGTGFAESWQPAVQCIAGDRLTLTDQFVLDVDAIYAGIFELPTA</sequence>
<evidence type="ECO:0000313" key="2">
    <source>
        <dbReference type="Proteomes" id="UP000031599"/>
    </source>
</evidence>
<proteinExistence type="predicted"/>
<gene>
    <name evidence="1" type="ORF">DB30_05943</name>
</gene>
<accession>A0A0C1ZNJ0</accession>
<protein>
    <submittedName>
        <fullName evidence="1">Uncharacterized protein</fullName>
    </submittedName>
</protein>